<dbReference type="Pfam" id="PF00924">
    <property type="entry name" value="MS_channel_2nd"/>
    <property type="match status" value="1"/>
</dbReference>
<feature type="transmembrane region" description="Helical" evidence="7">
    <location>
        <begin position="260"/>
        <end position="282"/>
    </location>
</feature>
<feature type="domain" description="Mechanosensitive ion channel MscS C-terminal" evidence="10">
    <location>
        <begin position="480"/>
        <end position="565"/>
    </location>
</feature>
<keyword evidence="7" id="KW-0997">Cell inner membrane</keyword>
<reference evidence="11 12" key="1">
    <citation type="submission" date="2019-11" db="EMBL/GenBank/DDBJ databases">
        <title>Caenimonas koreensis gen. nov., sp. nov., isolated from activated sludge.</title>
        <authorList>
            <person name="Seung H.R."/>
        </authorList>
    </citation>
    <scope>NUCLEOTIDE SEQUENCE [LARGE SCALE GENOMIC DNA]</scope>
    <source>
        <strain evidence="11 12">EMB320</strain>
    </source>
</reference>
<evidence type="ECO:0000313" key="12">
    <source>
        <dbReference type="Proteomes" id="UP000487350"/>
    </source>
</evidence>
<dbReference type="Pfam" id="PF21082">
    <property type="entry name" value="MS_channel_3rd"/>
    <property type="match status" value="1"/>
</dbReference>
<comment type="caution">
    <text evidence="7">Lacks conserved residue(s) required for the propagation of feature annotation.</text>
</comment>
<evidence type="ECO:0000256" key="1">
    <source>
        <dbReference type="ARBA" id="ARBA00004651"/>
    </source>
</evidence>
<keyword evidence="7" id="KW-0813">Transport</keyword>
<evidence type="ECO:0000256" key="5">
    <source>
        <dbReference type="ARBA" id="ARBA00022989"/>
    </source>
</evidence>
<feature type="transmembrane region" description="Helical" evidence="7">
    <location>
        <begin position="362"/>
        <end position="379"/>
    </location>
</feature>
<keyword evidence="7" id="KW-0406">Ion transport</keyword>
<comment type="caution">
    <text evidence="11">The sequence shown here is derived from an EMBL/GenBank/DDBJ whole genome shotgun (WGS) entry which is preliminary data.</text>
</comment>
<keyword evidence="3" id="KW-1003">Cell membrane</keyword>
<evidence type="ECO:0000256" key="4">
    <source>
        <dbReference type="ARBA" id="ARBA00022692"/>
    </source>
</evidence>
<dbReference type="GO" id="GO:0005886">
    <property type="term" value="C:plasma membrane"/>
    <property type="evidence" value="ECO:0007669"/>
    <property type="project" value="UniProtKB-SubCell"/>
</dbReference>
<feature type="transmembrane region" description="Helical" evidence="7">
    <location>
        <begin position="302"/>
        <end position="330"/>
    </location>
</feature>
<dbReference type="InterPro" id="IPR023408">
    <property type="entry name" value="MscS_beta-dom_sf"/>
</dbReference>
<evidence type="ECO:0000256" key="3">
    <source>
        <dbReference type="ARBA" id="ARBA00022475"/>
    </source>
</evidence>
<evidence type="ECO:0000256" key="7">
    <source>
        <dbReference type="RuleBase" id="RU369025"/>
    </source>
</evidence>
<dbReference type="PANTHER" id="PTHR30221">
    <property type="entry name" value="SMALL-CONDUCTANCE MECHANOSENSITIVE CHANNEL"/>
    <property type="match status" value="1"/>
</dbReference>
<feature type="region of interest" description="Disordered" evidence="8">
    <location>
        <begin position="1"/>
        <end position="24"/>
    </location>
</feature>
<keyword evidence="5 7" id="KW-1133">Transmembrane helix</keyword>
<dbReference type="AlphaFoldDB" id="A0A844BGT5"/>
<dbReference type="OrthoDB" id="9780668at2"/>
<comment type="similarity">
    <text evidence="2 7">Belongs to the MscS (TC 1.A.23) family.</text>
</comment>
<feature type="transmembrane region" description="Helical" evidence="7">
    <location>
        <begin position="201"/>
        <end position="220"/>
    </location>
</feature>
<dbReference type="InterPro" id="IPR010920">
    <property type="entry name" value="LSM_dom_sf"/>
</dbReference>
<sequence length="593" mass="63658">MSMVNAAKPGAQRGPASAADDPFADTDEMTRHARFARLVDMRHLLAAPLLALFCAAALAQAAPEANSPTAPVTATAPAAATPKPATAQPVAVERLVLFSRPIFTFRGAFMGVSAPDRAKRAHARIRDQLELVGPHAVSLKEDTFGIEVRIDGATSFVVTAGDLDPAREDTLEQAAQRAASALAVAIKESAESRNLEALTRALALAMAGTGLYAGLVWVAARARRVLARQLIAATTLHSAKLHVGGMALLQRDRISRFVRAMLTLVYRLLVLLMTLEWVSFVLRSFPFTRAWGESLNGYLLSLAAPVFMAAAGAVPQLLVALLIFYIAYLVTQALERFLTNVQSGAMKLHWLDADVVAPTQRIAKVVIWLFALAMAYPYLPGSDTEAFKGLSVLVGLMLSLGASSLVGQGASGLILTYGRAFRKGDYVRIANEEGTVTEMGIFTTRIRTGLGEELTISNASILGATTKNYSRTVKGRGFVIDTTVSIGYDTPWRQVHAMLIEAAARTDGLAPDPAPQVFQMALNDWYPVYRVVCQAIPTEPRTRAMLLSALHANIQDVFNENGVQIMSPHYFADPAQAKVVPPEKWQGGPAGAG</sequence>
<dbReference type="InterPro" id="IPR049278">
    <property type="entry name" value="MS_channel_C"/>
</dbReference>
<dbReference type="Gene3D" id="2.30.30.60">
    <property type="match status" value="1"/>
</dbReference>
<feature type="transmembrane region" description="Helical" evidence="7">
    <location>
        <begin position="391"/>
        <end position="418"/>
    </location>
</feature>
<name>A0A844BGT5_9BURK</name>
<keyword evidence="7" id="KW-0407">Ion channel</keyword>
<keyword evidence="6 7" id="KW-0472">Membrane</keyword>
<evidence type="ECO:0000259" key="9">
    <source>
        <dbReference type="Pfam" id="PF00924"/>
    </source>
</evidence>
<evidence type="ECO:0000256" key="2">
    <source>
        <dbReference type="ARBA" id="ARBA00008017"/>
    </source>
</evidence>
<dbReference type="Gene3D" id="3.30.70.100">
    <property type="match status" value="1"/>
</dbReference>
<proteinExistence type="inferred from homology"/>
<protein>
    <recommendedName>
        <fullName evidence="7">Small-conductance mechanosensitive channel</fullName>
    </recommendedName>
</protein>
<dbReference type="Gene3D" id="1.10.287.1260">
    <property type="match status" value="1"/>
</dbReference>
<dbReference type="Proteomes" id="UP000487350">
    <property type="component" value="Unassembled WGS sequence"/>
</dbReference>
<evidence type="ECO:0000256" key="6">
    <source>
        <dbReference type="ARBA" id="ARBA00023136"/>
    </source>
</evidence>
<comment type="function">
    <text evidence="7">Mechanosensitive channel that participates in the regulation of osmotic pressure changes within the cell, opening in response to stretch forces in the membrane lipid bilayer, without the need for other proteins. Contributes to normal resistance to hypoosmotic shock. Forms an ion channel of 1.0 nanosiemens conductance with a slight preference for anions.</text>
</comment>
<dbReference type="InterPro" id="IPR006685">
    <property type="entry name" value="MscS_channel_2nd"/>
</dbReference>
<dbReference type="InterPro" id="IPR011066">
    <property type="entry name" value="MscS_channel_C_sf"/>
</dbReference>
<dbReference type="SUPFAM" id="SSF82689">
    <property type="entry name" value="Mechanosensitive channel protein MscS (YggB), C-terminal domain"/>
    <property type="match status" value="1"/>
</dbReference>
<dbReference type="SUPFAM" id="SSF50182">
    <property type="entry name" value="Sm-like ribonucleoproteins"/>
    <property type="match status" value="1"/>
</dbReference>
<comment type="subcellular location">
    <subcellularLocation>
        <location evidence="7">Cell inner membrane</location>
        <topology evidence="7">Multi-pass membrane protein</topology>
    </subcellularLocation>
    <subcellularLocation>
        <location evidence="1">Cell membrane</location>
        <topology evidence="1">Multi-pass membrane protein</topology>
    </subcellularLocation>
</comment>
<evidence type="ECO:0000259" key="10">
    <source>
        <dbReference type="Pfam" id="PF21082"/>
    </source>
</evidence>
<evidence type="ECO:0000313" key="11">
    <source>
        <dbReference type="EMBL" id="MRD49661.1"/>
    </source>
</evidence>
<gene>
    <name evidence="11" type="ORF">GHT07_20505</name>
</gene>
<keyword evidence="12" id="KW-1185">Reference proteome</keyword>
<keyword evidence="4 7" id="KW-0812">Transmembrane</keyword>
<dbReference type="GO" id="GO:0008381">
    <property type="term" value="F:mechanosensitive monoatomic ion channel activity"/>
    <property type="evidence" value="ECO:0007669"/>
    <property type="project" value="InterPro"/>
</dbReference>
<dbReference type="InterPro" id="IPR045275">
    <property type="entry name" value="MscS_archaea/bacteria_type"/>
</dbReference>
<dbReference type="EMBL" id="WJBU01000029">
    <property type="protein sequence ID" value="MRD49661.1"/>
    <property type="molecule type" value="Genomic_DNA"/>
</dbReference>
<organism evidence="11 12">
    <name type="scientific">Caenimonas koreensis DSM 17982</name>
    <dbReference type="NCBI Taxonomy" id="1121255"/>
    <lineage>
        <taxon>Bacteria</taxon>
        <taxon>Pseudomonadati</taxon>
        <taxon>Pseudomonadota</taxon>
        <taxon>Betaproteobacteria</taxon>
        <taxon>Burkholderiales</taxon>
        <taxon>Comamonadaceae</taxon>
        <taxon>Caenimonas</taxon>
    </lineage>
</organism>
<comment type="subunit">
    <text evidence="7">Homoheptamer.</text>
</comment>
<feature type="domain" description="Mechanosensitive ion channel MscS" evidence="9">
    <location>
        <begin position="410"/>
        <end position="471"/>
    </location>
</feature>
<accession>A0A844BGT5</accession>
<evidence type="ECO:0000256" key="8">
    <source>
        <dbReference type="SAM" id="MobiDB-lite"/>
    </source>
</evidence>
<dbReference type="PANTHER" id="PTHR30221:SF18">
    <property type="entry name" value="SLL0590 PROTEIN"/>
    <property type="match status" value="1"/>
</dbReference>